<evidence type="ECO:0000256" key="5">
    <source>
        <dbReference type="ARBA" id="ARBA00022857"/>
    </source>
</evidence>
<evidence type="ECO:0000313" key="16">
    <source>
        <dbReference type="EMBL" id="OAP14610.1"/>
    </source>
</evidence>
<dbReference type="NCBIfam" id="TIGR02023">
    <property type="entry name" value="BchP-ChlP"/>
    <property type="match status" value="1"/>
</dbReference>
<dbReference type="Proteomes" id="UP000078284">
    <property type="component" value="Chromosome 1"/>
</dbReference>
<evidence type="ECO:0000256" key="3">
    <source>
        <dbReference type="ARBA" id="ARBA00012380"/>
    </source>
</evidence>
<dbReference type="InterPro" id="IPR011774">
    <property type="entry name" value="Geranylgeranyl_Rdtase_pln/cyn"/>
</dbReference>
<accession>A0A5S9WUC6</accession>
<evidence type="ECO:0000256" key="8">
    <source>
        <dbReference type="ARBA" id="ARBA00024015"/>
    </source>
</evidence>
<dbReference type="NCBIfam" id="TIGR02028">
    <property type="entry name" value="ChlP"/>
    <property type="match status" value="1"/>
</dbReference>
<reference evidence="15 21" key="4">
    <citation type="submission" date="2020-09" db="EMBL/GenBank/DDBJ databases">
        <authorList>
            <person name="Ashkenazy H."/>
        </authorList>
    </citation>
    <scope>NUCLEOTIDE SEQUENCE [LARGE SCALE GENOMIC DNA]</scope>
    <source>
        <strain evidence="21">cv. Cdm-0</strain>
    </source>
</reference>
<dbReference type="GO" id="GO:0015995">
    <property type="term" value="P:chlorophyll biosynthetic process"/>
    <property type="evidence" value="ECO:0007669"/>
    <property type="project" value="UniProtKB-KW"/>
</dbReference>
<evidence type="ECO:0000259" key="13">
    <source>
        <dbReference type="Pfam" id="PF01494"/>
    </source>
</evidence>
<dbReference type="Proteomes" id="UP000516314">
    <property type="component" value="Chromosome 1"/>
</dbReference>
<dbReference type="InterPro" id="IPR011777">
    <property type="entry name" value="Geranylgeranyl_Rdtase_fam"/>
</dbReference>
<dbReference type="GO" id="GO:0045550">
    <property type="term" value="F:geranylgeranyl reductase activity"/>
    <property type="evidence" value="ECO:0007669"/>
    <property type="project" value="InterPro"/>
</dbReference>
<sequence length="467" mass="51838">MATTVTLKSFTGLRQSSTEQTNFVSHVPSSLSLPQRRTSLRVTAARATPKLSNRKLRVAVIGGGPAGGAAAETLAQGGIETILIERKMDNCKPCGGAIPLCMVGEFNLPLDIIDRRVTKMKMISPSNIAVDIGRTLKEHEYIGMVRREVLDAYLRERAEKSGATVINGLFLKMDHPENWDSPYTLHYTEYDGKTGATGTKKTMEVDAVIGADGANSRVAKSIDAGDYDYAIAFQERIRIPDEKMTYYEDLAEMYVGDDVSPDFYGWVFPKCDHVAVGTGTVTHKGDIKKFQLATRNRAKDKILGGKIIRVEAHPIPEHPRPRRLSKRVALVGDAAGYVTKCSGEGIYFAAKSGRMCAEAIVEGSQNGKKMIDEGDLRKYLEKWDKTYLPTYRVLDVLQKVFYRSNPAREAFVEMCNDEYVQKMTFDSYLYKRVAPGSPLEDIKLAVNTIGSLVRANALRREIEKLSV</sequence>
<dbReference type="GO" id="GO:0102067">
    <property type="term" value="F:geranylgeranyl diphosphate reductase activity"/>
    <property type="evidence" value="ECO:0007669"/>
    <property type="project" value="UniProtKB-EC"/>
</dbReference>
<name>A0A178W817_ARATH</name>
<dbReference type="Gene3D" id="3.50.50.60">
    <property type="entry name" value="FAD/NAD(P)-binding domain"/>
    <property type="match status" value="1"/>
</dbReference>
<evidence type="ECO:0000313" key="17">
    <source>
        <dbReference type="EMBL" id="VYS51019.1"/>
    </source>
</evidence>
<dbReference type="EMBL" id="CACRSJ010000104">
    <property type="protein sequence ID" value="VYS51019.1"/>
    <property type="molecule type" value="Genomic_DNA"/>
</dbReference>
<gene>
    <name evidence="16" type="ordered locus">AXX17_At1g68850</name>
    <name evidence="17" type="ORF">AN1_LOCUS6489</name>
    <name evidence="15" type="ORF">AT9943_LOCUS5483</name>
    <name evidence="14" type="ORF">C24_LOCUS6377</name>
</gene>
<dbReference type="ExpressionAtlas" id="A0A178W817">
    <property type="expression patterns" value="baseline and differential"/>
</dbReference>
<comment type="pathway">
    <text evidence="8">Cofactor biosynthesis; tocopherol biosynthesis.</text>
</comment>
<dbReference type="EMBL" id="LR881466">
    <property type="protein sequence ID" value="CAD5317199.1"/>
    <property type="molecule type" value="Genomic_DNA"/>
</dbReference>
<comment type="pathway">
    <text evidence="1">Porphyrin-containing compound metabolism; chlorophyll biosynthesis.</text>
</comment>
<evidence type="ECO:0000256" key="7">
    <source>
        <dbReference type="ARBA" id="ARBA00023171"/>
    </source>
</evidence>
<dbReference type="FunFam" id="3.50.50.60:FF:000083">
    <property type="entry name" value="Geranylgeranyl diphosphate reductase"/>
    <property type="match status" value="1"/>
</dbReference>
<dbReference type="EMBL" id="CACSHJ010000087">
    <property type="protein sequence ID" value="CAA0334712.1"/>
    <property type="molecule type" value="Genomic_DNA"/>
</dbReference>
<evidence type="ECO:0000256" key="6">
    <source>
        <dbReference type="ARBA" id="ARBA00023002"/>
    </source>
</evidence>
<keyword evidence="4" id="KW-0602">Photosynthesis</keyword>
<evidence type="ECO:0000256" key="12">
    <source>
        <dbReference type="ARBA" id="ARBA00067953"/>
    </source>
</evidence>
<proteinExistence type="inferred from homology"/>
<dbReference type="EMBL" id="LUHQ01000001">
    <property type="protein sequence ID" value="OAP14610.1"/>
    <property type="molecule type" value="Genomic_DNA"/>
</dbReference>
<reference evidence="14 20" key="3">
    <citation type="submission" date="2019-12" db="EMBL/GenBank/DDBJ databases">
        <authorList>
            <person name="Jiao W.-B."/>
            <person name="Schneeberger K."/>
        </authorList>
    </citation>
    <scope>NUCLEOTIDE SEQUENCE [LARGE SCALE GENOMIC DNA]</scope>
    <source>
        <strain evidence="19">cv. An-1</strain>
        <strain evidence="20">cv. C24</strain>
    </source>
</reference>
<keyword evidence="5" id="KW-0521">NADP</keyword>
<dbReference type="SUPFAM" id="SSF51905">
    <property type="entry name" value="FAD/NAD(P)-binding domain"/>
    <property type="match status" value="1"/>
</dbReference>
<evidence type="ECO:0000313" key="15">
    <source>
        <dbReference type="EMBL" id="CAD5317199.1"/>
    </source>
</evidence>
<dbReference type="PANTHER" id="PTHR42685:SF4">
    <property type="entry name" value="GERANYLGERANYL DIPHOSPHATE REDUCTASE, CHLOROPLASTIC"/>
    <property type="match status" value="1"/>
</dbReference>
<evidence type="ECO:0000256" key="11">
    <source>
        <dbReference type="ARBA" id="ARBA00058147"/>
    </source>
</evidence>
<dbReference type="PRINTS" id="PR00420">
    <property type="entry name" value="RNGMNOXGNASE"/>
</dbReference>
<dbReference type="InterPro" id="IPR002938">
    <property type="entry name" value="FAD-bd"/>
</dbReference>
<keyword evidence="6" id="KW-0560">Oxidoreductase</keyword>
<dbReference type="NCBIfam" id="TIGR02032">
    <property type="entry name" value="GG-red-SF"/>
    <property type="match status" value="1"/>
</dbReference>
<evidence type="ECO:0000313" key="14">
    <source>
        <dbReference type="EMBL" id="CAA0334712.1"/>
    </source>
</evidence>
<evidence type="ECO:0000313" key="20">
    <source>
        <dbReference type="Proteomes" id="UP000434276"/>
    </source>
</evidence>
<dbReference type="OrthoDB" id="655030at2759"/>
<dbReference type="SMR" id="A0A178W817"/>
<dbReference type="InterPro" id="IPR036188">
    <property type="entry name" value="FAD/NAD-bd_sf"/>
</dbReference>
<dbReference type="OMA" id="WPAYAWS"/>
<evidence type="ECO:0000313" key="19">
    <source>
        <dbReference type="Proteomes" id="UP000426265"/>
    </source>
</evidence>
<evidence type="ECO:0000313" key="18">
    <source>
        <dbReference type="Proteomes" id="UP000078284"/>
    </source>
</evidence>
<accession>A0A178W817</accession>
<comment type="similarity">
    <text evidence="2">Belongs to the geranylgeranyl reductase family. ChlP subfamily.</text>
</comment>
<evidence type="ECO:0000256" key="4">
    <source>
        <dbReference type="ARBA" id="ARBA00022531"/>
    </source>
</evidence>
<evidence type="ECO:0000256" key="2">
    <source>
        <dbReference type="ARBA" id="ARBA00006632"/>
    </source>
</evidence>
<dbReference type="Proteomes" id="UP000426265">
    <property type="component" value="Unassembled WGS sequence"/>
</dbReference>
<dbReference type="KEGG" id="ath:AT1G74470"/>
<keyword evidence="7" id="KW-0149">Chlorophyll biosynthesis</keyword>
<comment type="catalytic activity">
    <reaction evidence="10">
        <text>phytyl diphosphate + 3 NADP(+) = geranylgeranyl diphosphate + 3 NADPH + 3 H(+)</text>
        <dbReference type="Rhea" id="RHEA:26229"/>
        <dbReference type="ChEBI" id="CHEBI:15378"/>
        <dbReference type="ChEBI" id="CHEBI:57533"/>
        <dbReference type="ChEBI" id="CHEBI:57783"/>
        <dbReference type="ChEBI" id="CHEBI:58349"/>
        <dbReference type="ChEBI" id="CHEBI:75434"/>
        <dbReference type="EC" id="1.3.1.83"/>
    </reaction>
</comment>
<dbReference type="RefSeq" id="NP_177587.1">
    <property type="nucleotide sequence ID" value="NM_106107.3"/>
</dbReference>
<evidence type="ECO:0000256" key="1">
    <source>
        <dbReference type="ARBA" id="ARBA00005173"/>
    </source>
</evidence>
<dbReference type="Proteomes" id="UP000434276">
    <property type="component" value="Unassembled WGS sequence"/>
</dbReference>
<feature type="domain" description="FAD-binding" evidence="13">
    <location>
        <begin position="56"/>
        <end position="89"/>
    </location>
</feature>
<dbReference type="AlphaFoldDB" id="A0A178W817"/>
<dbReference type="InterPro" id="IPR010253">
    <property type="entry name" value="BchP_ChlP_pln/prok"/>
</dbReference>
<evidence type="ECO:0000256" key="10">
    <source>
        <dbReference type="ARBA" id="ARBA00047837"/>
    </source>
</evidence>
<dbReference type="EC" id="1.3.1.83" evidence="3"/>
<protein>
    <recommendedName>
        <fullName evidence="12">Geranylgeranyl diphosphate reductase, chloroplastic</fullName>
        <ecNumber evidence="3">1.3.1.83</ecNumber>
    </recommendedName>
    <alternativeName>
        <fullName evidence="9">Geranylgeranyl reductase</fullName>
    </alternativeName>
</protein>
<dbReference type="GO" id="GO:0015979">
    <property type="term" value="P:photosynthesis"/>
    <property type="evidence" value="ECO:0007669"/>
    <property type="project" value="UniProtKB-KW"/>
</dbReference>
<dbReference type="GO" id="GO:0071949">
    <property type="term" value="F:FAD binding"/>
    <property type="evidence" value="ECO:0007669"/>
    <property type="project" value="InterPro"/>
</dbReference>
<evidence type="ECO:0000256" key="9">
    <source>
        <dbReference type="ARBA" id="ARBA00033069"/>
    </source>
</evidence>
<dbReference type="Pfam" id="PF01494">
    <property type="entry name" value="FAD_binding_3"/>
    <property type="match status" value="1"/>
</dbReference>
<reference evidence="18" key="1">
    <citation type="journal article" date="2016" name="Proc. Natl. Acad. Sci. U.S.A.">
        <title>Chromosome-level assembly of Arabidopsis thaliana Ler reveals the extent of translocation and inversion polymorphisms.</title>
        <authorList>
            <person name="Zapata L."/>
            <person name="Ding J."/>
            <person name="Willing E.M."/>
            <person name="Hartwig B."/>
            <person name="Bezdan D."/>
            <person name="Jiao W.B."/>
            <person name="Patel V."/>
            <person name="Velikkakam James G."/>
            <person name="Koornneef M."/>
            <person name="Ossowski S."/>
            <person name="Schneeberger K."/>
        </authorList>
    </citation>
    <scope>NUCLEOTIDE SEQUENCE [LARGE SCALE GENOMIC DNA]</scope>
    <source>
        <strain evidence="18">cv. Landsberg erecta</strain>
    </source>
</reference>
<evidence type="ECO:0000313" key="21">
    <source>
        <dbReference type="Proteomes" id="UP000516314"/>
    </source>
</evidence>
<comment type="function">
    <text evidence="11">Catalyzes the reduction of geranylgeranyl diphosphate to phytyl diphosphate, providing phytol for both tocopherol and chlorophyll synthesis.</text>
</comment>
<reference evidence="16" key="2">
    <citation type="submission" date="2016-03" db="EMBL/GenBank/DDBJ databases">
        <title>Full-length assembly of Arabidopsis thaliana Ler reveals the complement of translocations and inversions.</title>
        <authorList>
            <person name="Zapata L."/>
            <person name="Schneeberger K."/>
            <person name="Ossowski S."/>
        </authorList>
    </citation>
    <scope>NUCLEOTIDE SEQUENCE [LARGE SCALE GENOMIC DNA]</scope>
    <source>
        <tissue evidence="16">Leaf</tissue>
    </source>
</reference>
<organism evidence="16 18">
    <name type="scientific">Arabidopsis thaliana</name>
    <name type="common">Mouse-ear cress</name>
    <dbReference type="NCBI Taxonomy" id="3702"/>
    <lineage>
        <taxon>Eukaryota</taxon>
        <taxon>Viridiplantae</taxon>
        <taxon>Streptophyta</taxon>
        <taxon>Embryophyta</taxon>
        <taxon>Tracheophyta</taxon>
        <taxon>Spermatophyta</taxon>
        <taxon>Magnoliopsida</taxon>
        <taxon>eudicotyledons</taxon>
        <taxon>Gunneridae</taxon>
        <taxon>Pentapetalae</taxon>
        <taxon>rosids</taxon>
        <taxon>malvids</taxon>
        <taxon>Brassicales</taxon>
        <taxon>Brassicaceae</taxon>
        <taxon>Camelineae</taxon>
        <taxon>Arabidopsis</taxon>
    </lineage>
</organism>
<dbReference type="InterPro" id="IPR050407">
    <property type="entry name" value="Geranylgeranyl_reductase"/>
</dbReference>
<dbReference type="PANTHER" id="PTHR42685">
    <property type="entry name" value="GERANYLGERANYL DIPHOSPHATE REDUCTASE"/>
    <property type="match status" value="1"/>
</dbReference>